<protein>
    <recommendedName>
        <fullName evidence="4">Lipoprotein</fullName>
    </recommendedName>
</protein>
<dbReference type="OrthoDB" id="7304788at2"/>
<dbReference type="Proteomes" id="UP000247811">
    <property type="component" value="Unassembled WGS sequence"/>
</dbReference>
<organism evidence="2 3">
    <name type="scientific">Sphaerotilus hippei</name>
    <dbReference type="NCBI Taxonomy" id="744406"/>
    <lineage>
        <taxon>Bacteria</taxon>
        <taxon>Pseudomonadati</taxon>
        <taxon>Pseudomonadota</taxon>
        <taxon>Betaproteobacteria</taxon>
        <taxon>Burkholderiales</taxon>
        <taxon>Sphaerotilaceae</taxon>
        <taxon>Sphaerotilus</taxon>
    </lineage>
</organism>
<gene>
    <name evidence="2" type="ORF">C7444_10591</name>
</gene>
<evidence type="ECO:0008006" key="4">
    <source>
        <dbReference type="Google" id="ProtNLM"/>
    </source>
</evidence>
<evidence type="ECO:0000313" key="2">
    <source>
        <dbReference type="EMBL" id="PXW96994.1"/>
    </source>
</evidence>
<feature type="signal peptide" evidence="1">
    <location>
        <begin position="1"/>
        <end position="20"/>
    </location>
</feature>
<dbReference type="RefSeq" id="WP_110400146.1">
    <property type="nucleotide sequence ID" value="NZ_QJJS01000005.1"/>
</dbReference>
<keyword evidence="3" id="KW-1185">Reference proteome</keyword>
<proteinExistence type="predicted"/>
<keyword evidence="1" id="KW-0732">Signal</keyword>
<evidence type="ECO:0000313" key="3">
    <source>
        <dbReference type="Proteomes" id="UP000247811"/>
    </source>
</evidence>
<reference evidence="2 3" key="1">
    <citation type="submission" date="2018-05" db="EMBL/GenBank/DDBJ databases">
        <title>Genomic Encyclopedia of Type Strains, Phase IV (KMG-IV): sequencing the most valuable type-strain genomes for metagenomic binning, comparative biology and taxonomic classification.</title>
        <authorList>
            <person name="Goeker M."/>
        </authorList>
    </citation>
    <scope>NUCLEOTIDE SEQUENCE [LARGE SCALE GENOMIC DNA]</scope>
    <source>
        <strain evidence="2 3">DSM 566</strain>
    </source>
</reference>
<feature type="chain" id="PRO_5016363968" description="Lipoprotein" evidence="1">
    <location>
        <begin position="21"/>
        <end position="152"/>
    </location>
</feature>
<evidence type="ECO:0000256" key="1">
    <source>
        <dbReference type="SAM" id="SignalP"/>
    </source>
</evidence>
<sequence length="152" mass="15789">MSIPVSALVAVAAIALSACGTVSDKLAGKGASAEPAAASSASPYGPARLVKSRDGRFDGEVFGQASAGGKFAKVQIGMEFSEVTNLIGAPANMSRYETGKRWIPFYYGNDVQRMQTLYKGDGCLVFTGGNHWGGGGNELIAIYHDAAGKCFE</sequence>
<name>A0A318H1L9_9BURK</name>
<accession>A0A318H1L9</accession>
<dbReference type="AlphaFoldDB" id="A0A318H1L9"/>
<dbReference type="EMBL" id="QJJS01000005">
    <property type="protein sequence ID" value="PXW96994.1"/>
    <property type="molecule type" value="Genomic_DNA"/>
</dbReference>
<comment type="caution">
    <text evidence="2">The sequence shown here is derived from an EMBL/GenBank/DDBJ whole genome shotgun (WGS) entry which is preliminary data.</text>
</comment>